<evidence type="ECO:0000313" key="3">
    <source>
        <dbReference type="Proteomes" id="UP001221757"/>
    </source>
</evidence>
<feature type="region of interest" description="Disordered" evidence="1">
    <location>
        <begin position="1"/>
        <end position="95"/>
    </location>
</feature>
<dbReference type="AlphaFoldDB" id="A0AAD7DQI6"/>
<evidence type="ECO:0000313" key="2">
    <source>
        <dbReference type="EMBL" id="KAJ7697370.1"/>
    </source>
</evidence>
<sequence>MGPQHGVKKLRQERLEELERLRAAPQTKPPPPRKTGNFSASVHTQILPDAKNPANTNPRQNTVAKSRAHPSAISPHHSSDARRPKDGRLREASPDYELLVRDTDTTGFPCFHREADWSDASDEDEFDPDAGLPYCPRWNISSRRANAMVILASRLTEDEWLEREQADLALRQQEQYRKQAEHAMVPVAAELISVGALRKSLEREEIGPAPHGFQYIQLEEAVYLTRGGGDGSLVYIASADSVSERLFLNSFLQTTTIMGATGSYKYSPRHHNSHLTKLAPGLGPSSCPICINAVRLPDRSPHHWIGIGHMDGESVERGWALLNQLSSETTEMGAGERRDTLDGMSSSWMWRAEKASKRSKRAKKAAK</sequence>
<dbReference type="InterPro" id="IPR040521">
    <property type="entry name" value="KDZ"/>
</dbReference>
<dbReference type="Proteomes" id="UP001221757">
    <property type="component" value="Unassembled WGS sequence"/>
</dbReference>
<name>A0AAD7DQI6_MYCRO</name>
<feature type="compositionally biased region" description="Polar residues" evidence="1">
    <location>
        <begin position="53"/>
        <end position="64"/>
    </location>
</feature>
<dbReference type="Pfam" id="PF18758">
    <property type="entry name" value="KDZ"/>
    <property type="match status" value="1"/>
</dbReference>
<protein>
    <submittedName>
        <fullName evidence="2">Uncharacterized protein</fullName>
    </submittedName>
</protein>
<reference evidence="2" key="1">
    <citation type="submission" date="2023-03" db="EMBL/GenBank/DDBJ databases">
        <title>Massive genome expansion in bonnet fungi (Mycena s.s.) driven by repeated elements and novel gene families across ecological guilds.</title>
        <authorList>
            <consortium name="Lawrence Berkeley National Laboratory"/>
            <person name="Harder C.B."/>
            <person name="Miyauchi S."/>
            <person name="Viragh M."/>
            <person name="Kuo A."/>
            <person name="Thoen E."/>
            <person name="Andreopoulos B."/>
            <person name="Lu D."/>
            <person name="Skrede I."/>
            <person name="Drula E."/>
            <person name="Henrissat B."/>
            <person name="Morin E."/>
            <person name="Kohler A."/>
            <person name="Barry K."/>
            <person name="LaButti K."/>
            <person name="Morin E."/>
            <person name="Salamov A."/>
            <person name="Lipzen A."/>
            <person name="Mereny Z."/>
            <person name="Hegedus B."/>
            <person name="Baldrian P."/>
            <person name="Stursova M."/>
            <person name="Weitz H."/>
            <person name="Taylor A."/>
            <person name="Grigoriev I.V."/>
            <person name="Nagy L.G."/>
            <person name="Martin F."/>
            <person name="Kauserud H."/>
        </authorList>
    </citation>
    <scope>NUCLEOTIDE SEQUENCE</scope>
    <source>
        <strain evidence="2">CBHHK067</strain>
    </source>
</reference>
<proteinExistence type="predicted"/>
<feature type="compositionally biased region" description="Basic and acidic residues" evidence="1">
    <location>
        <begin position="77"/>
        <end position="95"/>
    </location>
</feature>
<accession>A0AAD7DQI6</accession>
<gene>
    <name evidence="2" type="ORF">B0H17DRAFT_1197424</name>
</gene>
<dbReference type="EMBL" id="JARKIE010000030">
    <property type="protein sequence ID" value="KAJ7697370.1"/>
    <property type="molecule type" value="Genomic_DNA"/>
</dbReference>
<organism evidence="2 3">
    <name type="scientific">Mycena rosella</name>
    <name type="common">Pink bonnet</name>
    <name type="synonym">Agaricus rosellus</name>
    <dbReference type="NCBI Taxonomy" id="1033263"/>
    <lineage>
        <taxon>Eukaryota</taxon>
        <taxon>Fungi</taxon>
        <taxon>Dikarya</taxon>
        <taxon>Basidiomycota</taxon>
        <taxon>Agaricomycotina</taxon>
        <taxon>Agaricomycetes</taxon>
        <taxon>Agaricomycetidae</taxon>
        <taxon>Agaricales</taxon>
        <taxon>Marasmiineae</taxon>
        <taxon>Mycenaceae</taxon>
        <taxon>Mycena</taxon>
    </lineage>
</organism>
<keyword evidence="3" id="KW-1185">Reference proteome</keyword>
<comment type="caution">
    <text evidence="2">The sequence shown here is derived from an EMBL/GenBank/DDBJ whole genome shotgun (WGS) entry which is preliminary data.</text>
</comment>
<feature type="compositionally biased region" description="Basic and acidic residues" evidence="1">
    <location>
        <begin position="10"/>
        <end position="22"/>
    </location>
</feature>
<evidence type="ECO:0000256" key="1">
    <source>
        <dbReference type="SAM" id="MobiDB-lite"/>
    </source>
</evidence>